<dbReference type="GO" id="GO:0019864">
    <property type="term" value="F:IgG binding"/>
    <property type="evidence" value="ECO:0007669"/>
    <property type="project" value="UniProtKB-KW"/>
</dbReference>
<keyword evidence="13" id="KW-0675">Receptor</keyword>
<evidence type="ECO:0000256" key="1">
    <source>
        <dbReference type="ARBA" id="ARBA00004251"/>
    </source>
</evidence>
<evidence type="ECO:0000256" key="5">
    <source>
        <dbReference type="ARBA" id="ARBA00023136"/>
    </source>
</evidence>
<dbReference type="Gene3D" id="2.60.40.10">
    <property type="entry name" value="Immunoglobulins"/>
    <property type="match status" value="2"/>
</dbReference>
<reference evidence="13" key="1">
    <citation type="journal article" date="2017" name="G3 (Bethesda)">
        <title>De Novo Genome and Transcriptome Assembly of the Canadian Beaver (Castor canadensis).</title>
        <authorList>
            <person name="Lok S."/>
            <person name="Paton T.A."/>
            <person name="Wang Z."/>
            <person name="Kaur G."/>
            <person name="Walker S."/>
            <person name="Yuen R.K."/>
            <person name="Sung W.W."/>
            <person name="Whitney J."/>
            <person name="Buchanan J.A."/>
            <person name="Trost B."/>
            <person name="Singh N."/>
            <person name="Apresto B."/>
            <person name="Chen N."/>
            <person name="Coole M."/>
            <person name="Dawson T.J."/>
            <person name="Ho K.Y."/>
            <person name="Hu Z."/>
            <person name="Pullenayegum S."/>
            <person name="Samler K."/>
            <person name="Shipstone A."/>
            <person name="Tsoi F."/>
            <person name="Wang T."/>
            <person name="Pereira S.L."/>
            <person name="Rostami P."/>
            <person name="Ryan C.A."/>
            <person name="Tong A.H."/>
            <person name="Ng K."/>
            <person name="Sundaravadanam Y."/>
            <person name="Simpson J.T."/>
            <person name="Lim B.K."/>
            <person name="Engstrom M.D."/>
            <person name="Dutton C.J."/>
            <person name="Kerr K.C."/>
            <person name="Franke M."/>
            <person name="Rapley W."/>
            <person name="Wintle R.F."/>
            <person name="Scherer S.W."/>
        </authorList>
    </citation>
    <scope>NUCLEOTIDE SEQUENCE</scope>
    <source>
        <strain evidence="13">Ward</strain>
        <tissue evidence="13">Leukocyte</tissue>
    </source>
</reference>
<dbReference type="FunFam" id="2.60.40.10:FF:000217">
    <property type="entry name" value="High affinity immunoglobulin gamma Fc receptor I"/>
    <property type="match status" value="1"/>
</dbReference>
<feature type="signal peptide" evidence="11">
    <location>
        <begin position="1"/>
        <end position="20"/>
    </location>
</feature>
<dbReference type="InterPro" id="IPR003599">
    <property type="entry name" value="Ig_sub"/>
</dbReference>
<dbReference type="GO" id="GO:0001788">
    <property type="term" value="P:antibody-dependent cellular cytotoxicity"/>
    <property type="evidence" value="ECO:0007669"/>
    <property type="project" value="TreeGrafter"/>
</dbReference>
<feature type="chain" id="PRO_5013327069" evidence="11">
    <location>
        <begin position="21"/>
        <end position="257"/>
    </location>
</feature>
<evidence type="ECO:0000313" key="13">
    <source>
        <dbReference type="EMBL" id="JAV41735.1"/>
    </source>
</evidence>
<feature type="domain" description="Ig-like" evidence="12">
    <location>
        <begin position="102"/>
        <end position="190"/>
    </location>
</feature>
<dbReference type="InterPro" id="IPR050488">
    <property type="entry name" value="Ig_Fc_receptor"/>
</dbReference>
<dbReference type="CDD" id="cd05753">
    <property type="entry name" value="Ig2_FcgammaR_like"/>
    <property type="match status" value="1"/>
</dbReference>
<evidence type="ECO:0000256" key="6">
    <source>
        <dbReference type="ARBA" id="ARBA00023157"/>
    </source>
</evidence>
<dbReference type="SMART" id="SM00409">
    <property type="entry name" value="IG"/>
    <property type="match status" value="2"/>
</dbReference>
<dbReference type="PROSITE" id="PS50835">
    <property type="entry name" value="IG_LIKE"/>
    <property type="match status" value="2"/>
</dbReference>
<keyword evidence="2" id="KW-1003">Cell membrane</keyword>
<evidence type="ECO:0000256" key="9">
    <source>
        <dbReference type="ARBA" id="ARBA00038604"/>
    </source>
</evidence>
<feature type="domain" description="Ig-like" evidence="12">
    <location>
        <begin position="27"/>
        <end position="93"/>
    </location>
</feature>
<evidence type="ECO:0000256" key="2">
    <source>
        <dbReference type="ARBA" id="ARBA00022475"/>
    </source>
</evidence>
<dbReference type="PANTHER" id="PTHR11481:SF103">
    <property type="entry name" value="LOW AFFINITY IMMUNOGLOBULIN GAMMA FC REGION RECEPTOR III-A-RELATED"/>
    <property type="match status" value="1"/>
</dbReference>
<evidence type="ECO:0000256" key="3">
    <source>
        <dbReference type="ARBA" id="ARBA00022652"/>
    </source>
</evidence>
<dbReference type="InterPro" id="IPR036179">
    <property type="entry name" value="Ig-like_dom_sf"/>
</dbReference>
<evidence type="ECO:0000256" key="4">
    <source>
        <dbReference type="ARBA" id="ARBA00022729"/>
    </source>
</evidence>
<dbReference type="InterPro" id="IPR003598">
    <property type="entry name" value="Ig_sub2"/>
</dbReference>
<gene>
    <name evidence="13" type="primary">FCGR4</name>
</gene>
<keyword evidence="7" id="KW-0325">Glycoprotein</keyword>
<dbReference type="Pfam" id="PF13895">
    <property type="entry name" value="Ig_2"/>
    <property type="match status" value="2"/>
</dbReference>
<dbReference type="EMBL" id="GFFW01003053">
    <property type="protein sequence ID" value="JAV41735.1"/>
    <property type="molecule type" value="Transcribed_RNA"/>
</dbReference>
<evidence type="ECO:0000256" key="11">
    <source>
        <dbReference type="SAM" id="SignalP"/>
    </source>
</evidence>
<feature type="transmembrane region" description="Helical" evidence="10">
    <location>
        <begin position="209"/>
        <end position="230"/>
    </location>
</feature>
<dbReference type="GO" id="GO:0019770">
    <property type="term" value="F:IgG receptor activity"/>
    <property type="evidence" value="ECO:0007669"/>
    <property type="project" value="TreeGrafter"/>
</dbReference>
<dbReference type="SUPFAM" id="SSF48726">
    <property type="entry name" value="Immunoglobulin"/>
    <property type="match status" value="2"/>
</dbReference>
<sequence>MWQLLSPTTLLLLVSAGMQAGSPADLPKAVVLLDPPWVRVLEEDYVTLKCQGTYPPGNSSTQWLHNGSLISSQASSYSIKSARVEDSGEYRCQTGLTMLSDPVLLEVHIGWLLLQTTQWVFQEGDPIWLRCHSWKNRPVQKVTYLQDGKGKKYFHQNSDFHIQKATSSDNGSYFCRGLIGNNNKSSETVSIIIRDNSASPSISSVFLPWHQIIFCLVMGVLFAADTGLYYSMQRNLRSSMENWKDHKFQWNRDPQDK</sequence>
<comment type="subunit">
    <text evidence="9">Forms a heterooligomeric complex with ITAM-containing signaling subunits FCER1G. Interacts (via transmembrane domain) with signaling subunits; this interaction is a prerequisite for receptor complex expression on the cell surface and intracellular signal transduction. Binds the Fc region of antigen-complexed IgG.</text>
</comment>
<keyword evidence="10" id="KW-1133">Transmembrane helix</keyword>
<name>A0A250YDQ2_CASCN</name>
<keyword evidence="8" id="KW-0393">Immunoglobulin domain</keyword>
<keyword evidence="5 10" id="KW-0472">Membrane</keyword>
<dbReference type="InterPro" id="IPR013783">
    <property type="entry name" value="Ig-like_fold"/>
</dbReference>
<dbReference type="CDD" id="cd05752">
    <property type="entry name" value="Ig1_FcgammaR_like"/>
    <property type="match status" value="1"/>
</dbReference>
<dbReference type="SMART" id="SM00408">
    <property type="entry name" value="IGc2"/>
    <property type="match status" value="2"/>
</dbReference>
<evidence type="ECO:0000256" key="10">
    <source>
        <dbReference type="SAM" id="Phobius"/>
    </source>
</evidence>
<evidence type="ECO:0000256" key="7">
    <source>
        <dbReference type="ARBA" id="ARBA00023180"/>
    </source>
</evidence>
<keyword evidence="10" id="KW-0812">Transmembrane</keyword>
<organism evidence="13">
    <name type="scientific">Castor canadensis</name>
    <name type="common">American beaver</name>
    <dbReference type="NCBI Taxonomy" id="51338"/>
    <lineage>
        <taxon>Eukaryota</taxon>
        <taxon>Metazoa</taxon>
        <taxon>Chordata</taxon>
        <taxon>Craniata</taxon>
        <taxon>Vertebrata</taxon>
        <taxon>Euteleostomi</taxon>
        <taxon>Mammalia</taxon>
        <taxon>Eutheria</taxon>
        <taxon>Euarchontoglires</taxon>
        <taxon>Glires</taxon>
        <taxon>Rodentia</taxon>
        <taxon>Castorimorpha</taxon>
        <taxon>Castoridae</taxon>
        <taxon>Castor</taxon>
    </lineage>
</organism>
<protein>
    <submittedName>
        <fullName evidence="13">Fc receptor, IgG, low affinity IV</fullName>
    </submittedName>
</protein>
<dbReference type="AlphaFoldDB" id="A0A250YDQ2"/>
<dbReference type="FunFam" id="2.60.40.10:FF:000356">
    <property type="entry name" value="Low affinity immunoglobulin gamma Fc region receptor III-A"/>
    <property type="match status" value="1"/>
</dbReference>
<keyword evidence="6" id="KW-1015">Disulfide bond</keyword>
<evidence type="ECO:0000256" key="8">
    <source>
        <dbReference type="ARBA" id="ARBA00023319"/>
    </source>
</evidence>
<keyword evidence="4 11" id="KW-0732">Signal</keyword>
<comment type="subcellular location">
    <subcellularLocation>
        <location evidence="1">Cell membrane</location>
        <topology evidence="1">Single-pass type I membrane protein</topology>
    </subcellularLocation>
</comment>
<keyword evidence="3" id="KW-0390">IgG-binding protein</keyword>
<proteinExistence type="predicted"/>
<dbReference type="GO" id="GO:0009897">
    <property type="term" value="C:external side of plasma membrane"/>
    <property type="evidence" value="ECO:0007669"/>
    <property type="project" value="TreeGrafter"/>
</dbReference>
<accession>A0A250YDQ2</accession>
<evidence type="ECO:0000259" key="12">
    <source>
        <dbReference type="PROSITE" id="PS50835"/>
    </source>
</evidence>
<dbReference type="InterPro" id="IPR007110">
    <property type="entry name" value="Ig-like_dom"/>
</dbReference>
<dbReference type="PANTHER" id="PTHR11481">
    <property type="entry name" value="IMMUNOGLOBULIN FC RECEPTOR"/>
    <property type="match status" value="1"/>
</dbReference>